<dbReference type="Pfam" id="PF01694">
    <property type="entry name" value="Rhomboid"/>
    <property type="match status" value="1"/>
</dbReference>
<dbReference type="InterPro" id="IPR022764">
    <property type="entry name" value="Peptidase_S54_rhomboid_dom"/>
</dbReference>
<evidence type="ECO:0000256" key="11">
    <source>
        <dbReference type="SAM" id="MobiDB-lite"/>
    </source>
</evidence>
<comment type="function">
    <text evidence="10">Serine protease involved in intramembrane proteolysis.</text>
</comment>
<feature type="compositionally biased region" description="Polar residues" evidence="11">
    <location>
        <begin position="1"/>
        <end position="15"/>
    </location>
</feature>
<evidence type="ECO:0000256" key="8">
    <source>
        <dbReference type="ARBA" id="ARBA00022989"/>
    </source>
</evidence>
<keyword evidence="5 10" id="KW-0812">Transmembrane</keyword>
<evidence type="ECO:0000256" key="4">
    <source>
        <dbReference type="ARBA" id="ARBA00022670"/>
    </source>
</evidence>
<keyword evidence="7 10" id="KW-0720">Serine protease</keyword>
<keyword evidence="6 10" id="KW-0378">Hydrolase</keyword>
<comment type="subcellular location">
    <subcellularLocation>
        <location evidence="2 10">Membrane</location>
        <topology evidence="2 10">Multi-pass membrane protein</topology>
    </subcellularLocation>
</comment>
<evidence type="ECO:0000256" key="10">
    <source>
        <dbReference type="RuleBase" id="RU362115"/>
    </source>
</evidence>
<dbReference type="GO" id="GO:0004252">
    <property type="term" value="F:serine-type endopeptidase activity"/>
    <property type="evidence" value="ECO:0007669"/>
    <property type="project" value="InterPro"/>
</dbReference>
<accession>A0A2T3AEY6</accession>
<evidence type="ECO:0000256" key="7">
    <source>
        <dbReference type="ARBA" id="ARBA00022825"/>
    </source>
</evidence>
<dbReference type="AlphaFoldDB" id="A0A2T3AEY6"/>
<dbReference type="PANTHER" id="PTHR22936:SF69">
    <property type="entry name" value="RHOMBOID-LIKE PROTEIN"/>
    <property type="match status" value="1"/>
</dbReference>
<dbReference type="InterPro" id="IPR035952">
    <property type="entry name" value="Rhomboid-like_sf"/>
</dbReference>
<dbReference type="InterPro" id="IPR002610">
    <property type="entry name" value="Peptidase_S54_rhomboid-like"/>
</dbReference>
<evidence type="ECO:0000313" key="13">
    <source>
        <dbReference type="EMBL" id="PSR94330.1"/>
    </source>
</evidence>
<feature type="transmembrane region" description="Helical" evidence="10">
    <location>
        <begin position="265"/>
        <end position="283"/>
    </location>
</feature>
<dbReference type="SUPFAM" id="SSF144091">
    <property type="entry name" value="Rhomboid-like"/>
    <property type="match status" value="1"/>
</dbReference>
<keyword evidence="8 10" id="KW-1133">Transmembrane helix</keyword>
<feature type="transmembrane region" description="Helical" evidence="10">
    <location>
        <begin position="233"/>
        <end position="253"/>
    </location>
</feature>
<evidence type="ECO:0000256" key="2">
    <source>
        <dbReference type="ARBA" id="ARBA00004141"/>
    </source>
</evidence>
<evidence type="ECO:0000259" key="12">
    <source>
        <dbReference type="Pfam" id="PF01694"/>
    </source>
</evidence>
<gene>
    <name evidence="13" type="ORF">BD289DRAFT_363690</name>
</gene>
<dbReference type="OrthoDB" id="2146116at2759"/>
<sequence>MGSNVSPISSTSGNPFDTPFDDAAASSRQNLAGAIPLQDRAPKDPMDDADHVYEAPKKRSKKQGVRFGELGMFGAYANRVPWVVYIFTFVQISVFIGELADNWIKTGTPIEIKPSFNYLIGPSPYVLINFGARWTPCMHNVESITDATYTLQWPCPNTTSSDASDEVCTLSELCGFGGVPEPKYDATASMSDTPQPNQWWRFILPMFMHAGIIHIGFNMLLQLTMGKEIEKSIGSLRFFLVYVSAAIFGFVLGGNYASATSPSTGASGGLFGIIGLNMLDLFYSWGDRVSPGKDLAFILLDMVISFVLGLLPGVDNFSHIGGLAMGIAIGLSILHSPNALRRRIGEDDAPYSTMNSAFSRDKPPGFVKNPVGFFKGRKPLWWAWWLIRAGFLLLAFIGFILLLNNFYVYRQTCSWCKYLSCLPVKNWCDSGFTFTNTTTSSKRDVFEAAAEAVYHIPREFFA</sequence>
<dbReference type="GO" id="GO:0016020">
    <property type="term" value="C:membrane"/>
    <property type="evidence" value="ECO:0007669"/>
    <property type="project" value="UniProtKB-SubCell"/>
</dbReference>
<dbReference type="EMBL" id="KZ678399">
    <property type="protein sequence ID" value="PSR94330.1"/>
    <property type="molecule type" value="Genomic_DNA"/>
</dbReference>
<feature type="transmembrane region" description="Helical" evidence="10">
    <location>
        <begin position="385"/>
        <end position="409"/>
    </location>
</feature>
<keyword evidence="9 10" id="KW-0472">Membrane</keyword>
<keyword evidence="4 10" id="KW-0645">Protease</keyword>
<dbReference type="GO" id="GO:0006508">
    <property type="term" value="P:proteolysis"/>
    <property type="evidence" value="ECO:0007669"/>
    <property type="project" value="UniProtKB-KW"/>
</dbReference>
<proteinExistence type="inferred from homology"/>
<feature type="transmembrane region" description="Helical" evidence="10">
    <location>
        <begin position="295"/>
        <end position="311"/>
    </location>
</feature>
<evidence type="ECO:0000256" key="3">
    <source>
        <dbReference type="ARBA" id="ARBA00009045"/>
    </source>
</evidence>
<name>A0A2T3AEY6_9PEZI</name>
<evidence type="ECO:0000256" key="1">
    <source>
        <dbReference type="ARBA" id="ARBA00000156"/>
    </source>
</evidence>
<protein>
    <recommendedName>
        <fullName evidence="10">Rhomboid-type serine protease</fullName>
        <ecNumber evidence="10">3.4.21.105</ecNumber>
    </recommendedName>
</protein>
<comment type="caution">
    <text evidence="10">Lacks conserved residue(s) required for the propagation of feature annotation.</text>
</comment>
<dbReference type="Proteomes" id="UP000241462">
    <property type="component" value="Unassembled WGS sequence"/>
</dbReference>
<feature type="region of interest" description="Disordered" evidence="11">
    <location>
        <begin position="1"/>
        <end position="57"/>
    </location>
</feature>
<dbReference type="EC" id="3.4.21.105" evidence="10"/>
<dbReference type="STRING" id="2025994.A0A2T3AEY6"/>
<reference evidence="13 14" key="1">
    <citation type="journal article" date="2018" name="Mycol. Prog.">
        <title>Coniella lustricola, a new species from submerged detritus.</title>
        <authorList>
            <person name="Raudabaugh D.B."/>
            <person name="Iturriaga T."/>
            <person name="Carver A."/>
            <person name="Mondo S."/>
            <person name="Pangilinan J."/>
            <person name="Lipzen A."/>
            <person name="He G."/>
            <person name="Amirebrahimi M."/>
            <person name="Grigoriev I.V."/>
            <person name="Miller A.N."/>
        </authorList>
    </citation>
    <scope>NUCLEOTIDE SEQUENCE [LARGE SCALE GENOMIC DNA]</scope>
    <source>
        <strain evidence="13 14">B22-T-1</strain>
    </source>
</reference>
<evidence type="ECO:0000256" key="9">
    <source>
        <dbReference type="ARBA" id="ARBA00023136"/>
    </source>
</evidence>
<feature type="domain" description="Peptidase S54 rhomboid" evidence="12">
    <location>
        <begin position="197"/>
        <end position="334"/>
    </location>
</feature>
<organism evidence="13 14">
    <name type="scientific">Coniella lustricola</name>
    <dbReference type="NCBI Taxonomy" id="2025994"/>
    <lineage>
        <taxon>Eukaryota</taxon>
        <taxon>Fungi</taxon>
        <taxon>Dikarya</taxon>
        <taxon>Ascomycota</taxon>
        <taxon>Pezizomycotina</taxon>
        <taxon>Sordariomycetes</taxon>
        <taxon>Sordariomycetidae</taxon>
        <taxon>Diaporthales</taxon>
        <taxon>Schizoparmaceae</taxon>
        <taxon>Coniella</taxon>
    </lineage>
</organism>
<evidence type="ECO:0000256" key="6">
    <source>
        <dbReference type="ARBA" id="ARBA00022801"/>
    </source>
</evidence>
<comment type="catalytic activity">
    <reaction evidence="1 10">
        <text>Cleaves type-1 transmembrane domains using a catalytic dyad composed of serine and histidine that are contributed by different transmembrane domains.</text>
        <dbReference type="EC" id="3.4.21.105"/>
    </reaction>
</comment>
<dbReference type="Gene3D" id="1.20.1540.10">
    <property type="entry name" value="Rhomboid-like"/>
    <property type="match status" value="1"/>
</dbReference>
<keyword evidence="14" id="KW-1185">Reference proteome</keyword>
<dbReference type="InParanoid" id="A0A2T3AEY6"/>
<feature type="compositionally biased region" description="Basic and acidic residues" evidence="11">
    <location>
        <begin position="40"/>
        <end position="57"/>
    </location>
</feature>
<evidence type="ECO:0000256" key="5">
    <source>
        <dbReference type="ARBA" id="ARBA00022692"/>
    </source>
</evidence>
<evidence type="ECO:0000313" key="14">
    <source>
        <dbReference type="Proteomes" id="UP000241462"/>
    </source>
</evidence>
<feature type="transmembrane region" description="Helical" evidence="10">
    <location>
        <begin position="199"/>
        <end position="221"/>
    </location>
</feature>
<dbReference type="PANTHER" id="PTHR22936">
    <property type="entry name" value="RHOMBOID-RELATED"/>
    <property type="match status" value="1"/>
</dbReference>
<comment type="similarity">
    <text evidence="3 10">Belongs to the peptidase S54 family.</text>
</comment>